<name>G9X192_9FIRM</name>
<evidence type="ECO:0000313" key="3">
    <source>
        <dbReference type="Proteomes" id="UP000006437"/>
    </source>
</evidence>
<dbReference type="RefSeq" id="WP_009526352.1">
    <property type="nucleotide sequence ID" value="NZ_JH414569.1"/>
</dbReference>
<sequence>MVVTYPAIFYKDKDSERFVVVFPDLDNGATQGDNETDAYSMAQDFIGTWLYEYYIDKKEFPKSSNIKDLKIEEDEYSDIKSSFKSLVGIDIDDYVKKMDKSIVKKTLTIPSYLNEMGLKTGLNFSKILQDGLKRELNID</sequence>
<proteinExistence type="predicted"/>
<dbReference type="HOGENOM" id="CLU_114047_0_2_9"/>
<accession>G9X192</accession>
<dbReference type="Proteomes" id="UP000006437">
    <property type="component" value="Unassembled WGS sequence"/>
</dbReference>
<dbReference type="BioCyc" id="EBAC796937-HMP:GMGH-2164-MONOMER"/>
<dbReference type="Gene3D" id="3.30.160.250">
    <property type="match status" value="1"/>
</dbReference>
<gene>
    <name evidence="2" type="ORF">HMPREF9629_02136</name>
</gene>
<dbReference type="InterPro" id="IPR035069">
    <property type="entry name" value="TTHA1013/TTHA0281-like"/>
</dbReference>
<organism evidence="2 3">
    <name type="scientific">Peptoanaerobacter stomatis</name>
    <dbReference type="NCBI Taxonomy" id="796937"/>
    <lineage>
        <taxon>Bacteria</taxon>
        <taxon>Bacillati</taxon>
        <taxon>Bacillota</taxon>
        <taxon>Clostridia</taxon>
        <taxon>Peptostreptococcales</taxon>
        <taxon>Filifactoraceae</taxon>
        <taxon>Peptoanaerobacter</taxon>
    </lineage>
</organism>
<evidence type="ECO:0000313" key="2">
    <source>
        <dbReference type="EMBL" id="EHL14550.1"/>
    </source>
</evidence>
<reference evidence="2 3" key="1">
    <citation type="submission" date="2011-08" db="EMBL/GenBank/DDBJ databases">
        <title>The Genome Sequence of Eubacteriaceae bacterium ACC19a.</title>
        <authorList>
            <consortium name="The Broad Institute Genome Sequencing Platform"/>
            <person name="Earl A."/>
            <person name="Ward D."/>
            <person name="Feldgarden M."/>
            <person name="Gevers D."/>
            <person name="Sizova M."/>
            <person name="Hazen A."/>
            <person name="Epstein S."/>
            <person name="Young S.K."/>
            <person name="Zeng Q."/>
            <person name="Gargeya S."/>
            <person name="Fitzgerald M."/>
            <person name="Haas B."/>
            <person name="Abouelleil A."/>
            <person name="Alvarado L."/>
            <person name="Arachchi H.M."/>
            <person name="Berlin A."/>
            <person name="Brown A."/>
            <person name="Chapman S.B."/>
            <person name="Chen Z."/>
            <person name="Dunbar C."/>
            <person name="Freedman E."/>
            <person name="Gearin G."/>
            <person name="Gellesch M."/>
            <person name="Goldberg J."/>
            <person name="Griggs A."/>
            <person name="Gujja S."/>
            <person name="Heiman D."/>
            <person name="Howarth C."/>
            <person name="Larson L."/>
            <person name="Lui A."/>
            <person name="MacDonald P.J.P."/>
            <person name="Montmayeur A."/>
            <person name="Murphy C."/>
            <person name="Neiman D."/>
            <person name="Pearson M."/>
            <person name="Priest M."/>
            <person name="Roberts A."/>
            <person name="Saif S."/>
            <person name="Shea T."/>
            <person name="Shenoy N."/>
            <person name="Sisk P."/>
            <person name="Stolte C."/>
            <person name="Sykes S."/>
            <person name="Wortman J."/>
            <person name="Nusbaum C."/>
            <person name="Birren B."/>
        </authorList>
    </citation>
    <scope>NUCLEOTIDE SEQUENCE [LARGE SCALE GENOMIC DNA]</scope>
    <source>
        <strain evidence="2 3">ACC19a</strain>
    </source>
</reference>
<dbReference type="AlphaFoldDB" id="G9X192"/>
<dbReference type="EMBL" id="AFZE01000025">
    <property type="protein sequence ID" value="EHL14550.1"/>
    <property type="molecule type" value="Genomic_DNA"/>
</dbReference>
<feature type="domain" description="HicB-like antitoxin of toxin-antitoxin system" evidence="1">
    <location>
        <begin position="5"/>
        <end position="100"/>
    </location>
</feature>
<dbReference type="SUPFAM" id="SSF143100">
    <property type="entry name" value="TTHA1013/TTHA0281-like"/>
    <property type="match status" value="1"/>
</dbReference>
<protein>
    <recommendedName>
        <fullName evidence="1">HicB-like antitoxin of toxin-antitoxin system domain-containing protein</fullName>
    </recommendedName>
</protein>
<evidence type="ECO:0000259" key="1">
    <source>
        <dbReference type="Pfam" id="PF15919"/>
    </source>
</evidence>
<comment type="caution">
    <text evidence="2">The sequence shown here is derived from an EMBL/GenBank/DDBJ whole genome shotgun (WGS) entry which is preliminary data.</text>
</comment>
<dbReference type="Pfam" id="PF15919">
    <property type="entry name" value="HicB_lk_antitox"/>
    <property type="match status" value="1"/>
</dbReference>
<dbReference type="InterPro" id="IPR031807">
    <property type="entry name" value="HicB-like"/>
</dbReference>